<proteinExistence type="predicted"/>
<gene>
    <name evidence="1" type="ORF">J437_LFUL015361</name>
</gene>
<keyword evidence="2" id="KW-1185">Reference proteome</keyword>
<sequence>MANKAIHIEQVKDMSTTAFIAPQRWTVRNTLLTTEEMSTVLTQIEAYDPSELSFPTPGHFLTGNSLTSLSKSSKNCGIYGLRINFTPYNIRRNGQRYPRIYWLESWSSSRKTTPYPFNGDLEKPKKLVSLSHQGCVYKDFEWSDKETNPETFK</sequence>
<dbReference type="EMBL" id="KZ308828">
    <property type="protein sequence ID" value="KAG8234570.1"/>
    <property type="molecule type" value="Genomic_DNA"/>
</dbReference>
<reference evidence="1" key="2">
    <citation type="submission" date="2017-10" db="EMBL/GenBank/DDBJ databases">
        <title>Ladona fulva Genome sequencing and assembly.</title>
        <authorList>
            <person name="Murali S."/>
            <person name="Richards S."/>
            <person name="Bandaranaike D."/>
            <person name="Bellair M."/>
            <person name="Blankenburg K."/>
            <person name="Chao H."/>
            <person name="Dinh H."/>
            <person name="Doddapaneni H."/>
            <person name="Dugan-Rocha S."/>
            <person name="Elkadiri S."/>
            <person name="Gnanaolivu R."/>
            <person name="Hernandez B."/>
            <person name="Skinner E."/>
            <person name="Javaid M."/>
            <person name="Lee S."/>
            <person name="Li M."/>
            <person name="Ming W."/>
            <person name="Munidasa M."/>
            <person name="Muniz J."/>
            <person name="Nguyen L."/>
            <person name="Hughes D."/>
            <person name="Osuji N."/>
            <person name="Pu L.-L."/>
            <person name="Puazo M."/>
            <person name="Qu C."/>
            <person name="Quiroz J."/>
            <person name="Raj R."/>
            <person name="Weissenberger G."/>
            <person name="Xin Y."/>
            <person name="Zou X."/>
            <person name="Han Y."/>
            <person name="Worley K."/>
            <person name="Muzny D."/>
            <person name="Gibbs R."/>
        </authorList>
    </citation>
    <scope>NUCLEOTIDE SEQUENCE</scope>
    <source>
        <strain evidence="1">Sampled in the wild</strain>
    </source>
</reference>
<organism evidence="1 2">
    <name type="scientific">Ladona fulva</name>
    <name type="common">Scarce chaser dragonfly</name>
    <name type="synonym">Libellula fulva</name>
    <dbReference type="NCBI Taxonomy" id="123851"/>
    <lineage>
        <taxon>Eukaryota</taxon>
        <taxon>Metazoa</taxon>
        <taxon>Ecdysozoa</taxon>
        <taxon>Arthropoda</taxon>
        <taxon>Hexapoda</taxon>
        <taxon>Insecta</taxon>
        <taxon>Pterygota</taxon>
        <taxon>Palaeoptera</taxon>
        <taxon>Odonata</taxon>
        <taxon>Epiprocta</taxon>
        <taxon>Anisoptera</taxon>
        <taxon>Libelluloidea</taxon>
        <taxon>Libellulidae</taxon>
        <taxon>Ladona</taxon>
    </lineage>
</organism>
<accession>A0A8K0KJ06</accession>
<evidence type="ECO:0000313" key="2">
    <source>
        <dbReference type="Proteomes" id="UP000792457"/>
    </source>
</evidence>
<comment type="caution">
    <text evidence="1">The sequence shown here is derived from an EMBL/GenBank/DDBJ whole genome shotgun (WGS) entry which is preliminary data.</text>
</comment>
<reference evidence="1" key="1">
    <citation type="submission" date="2013-04" db="EMBL/GenBank/DDBJ databases">
        <authorList>
            <person name="Qu J."/>
            <person name="Murali S.C."/>
            <person name="Bandaranaike D."/>
            <person name="Bellair M."/>
            <person name="Blankenburg K."/>
            <person name="Chao H."/>
            <person name="Dinh H."/>
            <person name="Doddapaneni H."/>
            <person name="Downs B."/>
            <person name="Dugan-Rocha S."/>
            <person name="Elkadiri S."/>
            <person name="Gnanaolivu R.D."/>
            <person name="Hernandez B."/>
            <person name="Javaid M."/>
            <person name="Jayaseelan J.C."/>
            <person name="Lee S."/>
            <person name="Li M."/>
            <person name="Ming W."/>
            <person name="Munidasa M."/>
            <person name="Muniz J."/>
            <person name="Nguyen L."/>
            <person name="Ongeri F."/>
            <person name="Osuji N."/>
            <person name="Pu L.-L."/>
            <person name="Puazo M."/>
            <person name="Qu C."/>
            <person name="Quiroz J."/>
            <person name="Raj R."/>
            <person name="Weissenberger G."/>
            <person name="Xin Y."/>
            <person name="Zou X."/>
            <person name="Han Y."/>
            <person name="Richards S."/>
            <person name="Worley K."/>
            <person name="Muzny D."/>
            <person name="Gibbs R."/>
        </authorList>
    </citation>
    <scope>NUCLEOTIDE SEQUENCE</scope>
    <source>
        <strain evidence="1">Sampled in the wild</strain>
    </source>
</reference>
<dbReference type="AlphaFoldDB" id="A0A8K0KJ06"/>
<evidence type="ECO:0000313" key="1">
    <source>
        <dbReference type="EMBL" id="KAG8234570.1"/>
    </source>
</evidence>
<name>A0A8K0KJ06_LADFU</name>
<dbReference type="Proteomes" id="UP000792457">
    <property type="component" value="Unassembled WGS sequence"/>
</dbReference>
<protein>
    <submittedName>
        <fullName evidence="1">Uncharacterized protein</fullName>
    </submittedName>
</protein>